<keyword evidence="1" id="KW-0560">Oxidoreductase</keyword>
<dbReference type="InterPro" id="IPR051267">
    <property type="entry name" value="STEAP_metalloreductase"/>
</dbReference>
<name>A0ABW3G0J8_9PSEU</name>
<dbReference type="RefSeq" id="WP_263254092.1">
    <property type="nucleotide sequence ID" value="NZ_BAABLT010000045.1"/>
</dbReference>
<dbReference type="PANTHER" id="PTHR14239:SF0">
    <property type="entry name" value="F420-DEPENDENT NADP REDUCTASE"/>
    <property type="match status" value="1"/>
</dbReference>
<dbReference type="InterPro" id="IPR036291">
    <property type="entry name" value="NAD(P)-bd_dom_sf"/>
</dbReference>
<keyword evidence="4" id="KW-1185">Reference proteome</keyword>
<evidence type="ECO:0000256" key="1">
    <source>
        <dbReference type="ARBA" id="ARBA00023002"/>
    </source>
</evidence>
<accession>A0ABW3G0J8</accession>
<gene>
    <name evidence="3" type="primary">npdG</name>
    <name evidence="3" type="ORF">ACFQ16_21820</name>
</gene>
<organism evidence="3 4">
    <name type="scientific">Saccharopolyspora rosea</name>
    <dbReference type="NCBI Taxonomy" id="524884"/>
    <lineage>
        <taxon>Bacteria</taxon>
        <taxon>Bacillati</taxon>
        <taxon>Actinomycetota</taxon>
        <taxon>Actinomycetes</taxon>
        <taxon>Pseudonocardiales</taxon>
        <taxon>Pseudonocardiaceae</taxon>
        <taxon>Saccharopolyspora</taxon>
    </lineage>
</organism>
<protein>
    <submittedName>
        <fullName evidence="3">NADPH-dependent F420 reductase</fullName>
    </submittedName>
</protein>
<sequence length="221" mass="22954">MTGVREMTVGVLGGTGAQGRGLAIRWAHAGLKVVIGSRKAERAQQAAAEIADIAGGDVTGLDNAGCAAASDIVLAALPWEGHADTLAALRSELAGKIFIDCVNPLGFDKKGPHALAVEEGSAAQQAEQLLPDSRVTAAFHHVSAVTLADLGVTHVDLDVLVLGDDREATDVVRELADVIPGVRGIYGGRLRNAHQVEALTANLIAINRRYKAHAGLRITDV</sequence>
<dbReference type="InterPro" id="IPR010185">
    <property type="entry name" value="NpdG"/>
</dbReference>
<reference evidence="4" key="1">
    <citation type="journal article" date="2019" name="Int. J. Syst. Evol. Microbiol.">
        <title>The Global Catalogue of Microorganisms (GCM) 10K type strain sequencing project: providing services to taxonomists for standard genome sequencing and annotation.</title>
        <authorList>
            <consortium name="The Broad Institute Genomics Platform"/>
            <consortium name="The Broad Institute Genome Sequencing Center for Infectious Disease"/>
            <person name="Wu L."/>
            <person name="Ma J."/>
        </authorList>
    </citation>
    <scope>NUCLEOTIDE SEQUENCE [LARGE SCALE GENOMIC DNA]</scope>
    <source>
        <strain evidence="4">CCUG 56401</strain>
    </source>
</reference>
<proteinExistence type="predicted"/>
<evidence type="ECO:0000259" key="2">
    <source>
        <dbReference type="Pfam" id="PF03807"/>
    </source>
</evidence>
<comment type="caution">
    <text evidence="3">The sequence shown here is derived from an EMBL/GenBank/DDBJ whole genome shotgun (WGS) entry which is preliminary data.</text>
</comment>
<evidence type="ECO:0000313" key="3">
    <source>
        <dbReference type="EMBL" id="MFD0922391.1"/>
    </source>
</evidence>
<dbReference type="NCBIfam" id="TIGR01915">
    <property type="entry name" value="npdG"/>
    <property type="match status" value="1"/>
</dbReference>
<dbReference type="EMBL" id="JBHTIW010000020">
    <property type="protein sequence ID" value="MFD0922391.1"/>
    <property type="molecule type" value="Genomic_DNA"/>
</dbReference>
<dbReference type="PANTHER" id="PTHR14239">
    <property type="entry name" value="DUDULIN-RELATED"/>
    <property type="match status" value="1"/>
</dbReference>
<dbReference type="SUPFAM" id="SSF51735">
    <property type="entry name" value="NAD(P)-binding Rossmann-fold domains"/>
    <property type="match status" value="1"/>
</dbReference>
<dbReference type="Proteomes" id="UP001597018">
    <property type="component" value="Unassembled WGS sequence"/>
</dbReference>
<evidence type="ECO:0000313" key="4">
    <source>
        <dbReference type="Proteomes" id="UP001597018"/>
    </source>
</evidence>
<dbReference type="Pfam" id="PF03807">
    <property type="entry name" value="F420_oxidored"/>
    <property type="match status" value="1"/>
</dbReference>
<dbReference type="InterPro" id="IPR028939">
    <property type="entry name" value="P5C_Rdtase_cat_N"/>
</dbReference>
<dbReference type="Gene3D" id="3.40.50.720">
    <property type="entry name" value="NAD(P)-binding Rossmann-like Domain"/>
    <property type="match status" value="1"/>
</dbReference>
<feature type="domain" description="Pyrroline-5-carboxylate reductase catalytic N-terminal" evidence="2">
    <location>
        <begin position="8"/>
        <end position="104"/>
    </location>
</feature>